<sequence>MKKIIIKIIRYTGKESFFEINGIISGLLLIFFIFCFAFYFLSIKTQNALRLDEMNKTIGVVKDIQLLKINGYHRLFLKDANSTMHIFYFTPDLAYNELMNKKVMIYSITTYLNPNEMKQITLENGNVFLKYNYEKEKVYIDFIKSDFYKSVYFKWGFVALMLFIFHSYCMKYCKKLEEN</sequence>
<feature type="transmembrane region" description="Helical" evidence="1">
    <location>
        <begin position="20"/>
        <end position="41"/>
    </location>
</feature>
<gene>
    <name evidence="2" type="ORF">O6B32_09180</name>
</gene>
<keyword evidence="1" id="KW-0472">Membrane</keyword>
<evidence type="ECO:0000256" key="1">
    <source>
        <dbReference type="SAM" id="Phobius"/>
    </source>
</evidence>
<name>A0A9Q4PVS1_9BACT</name>
<evidence type="ECO:0000313" key="3">
    <source>
        <dbReference type="Proteomes" id="UP001075225"/>
    </source>
</evidence>
<dbReference type="EMBL" id="JAPXGO010000012">
    <property type="protein sequence ID" value="MCZ6160646.1"/>
    <property type="molecule type" value="Genomic_DNA"/>
</dbReference>
<keyword evidence="1" id="KW-1133">Transmembrane helix</keyword>
<dbReference type="Proteomes" id="UP001075225">
    <property type="component" value="Unassembled WGS sequence"/>
</dbReference>
<reference evidence="2" key="1">
    <citation type="submission" date="2022-12" db="EMBL/GenBank/DDBJ databases">
        <title>Species Delineation and Comparative Genomics within the Campylobacter ureolyticus Complex.</title>
        <authorList>
            <person name="Maki J."/>
            <person name="Howard M."/>
            <person name="Connelly S."/>
            <person name="Hardy D.J."/>
            <person name="Cameron A."/>
        </authorList>
    </citation>
    <scope>NUCLEOTIDE SEQUENCE</scope>
    <source>
        <strain evidence="2">URMC_787</strain>
    </source>
</reference>
<keyword evidence="1" id="KW-0812">Transmembrane</keyword>
<evidence type="ECO:0000313" key="2">
    <source>
        <dbReference type="EMBL" id="MCZ6160646.1"/>
    </source>
</evidence>
<feature type="transmembrane region" description="Helical" evidence="1">
    <location>
        <begin position="152"/>
        <end position="170"/>
    </location>
</feature>
<protein>
    <submittedName>
        <fullName evidence="2">Uncharacterized protein</fullName>
    </submittedName>
</protein>
<comment type="caution">
    <text evidence="2">The sequence shown here is derived from an EMBL/GenBank/DDBJ whole genome shotgun (WGS) entry which is preliminary data.</text>
</comment>
<dbReference type="RefSeq" id="WP_269483937.1">
    <property type="nucleotide sequence ID" value="NZ_JAPXGO010000012.1"/>
</dbReference>
<accession>A0A9Q4PVS1</accession>
<organism evidence="2 3">
    <name type="scientific">Campylobacter ureolyticus</name>
    <dbReference type="NCBI Taxonomy" id="827"/>
    <lineage>
        <taxon>Bacteria</taxon>
        <taxon>Pseudomonadati</taxon>
        <taxon>Campylobacterota</taxon>
        <taxon>Epsilonproteobacteria</taxon>
        <taxon>Campylobacterales</taxon>
        <taxon>Campylobacteraceae</taxon>
        <taxon>Campylobacter</taxon>
    </lineage>
</organism>
<proteinExistence type="predicted"/>
<dbReference type="AlphaFoldDB" id="A0A9Q4PVS1"/>